<dbReference type="GO" id="GO:0005829">
    <property type="term" value="C:cytosol"/>
    <property type="evidence" value="ECO:0007669"/>
    <property type="project" value="TreeGrafter"/>
</dbReference>
<dbReference type="InterPro" id="IPR036412">
    <property type="entry name" value="HAD-like_sf"/>
</dbReference>
<protein>
    <submittedName>
        <fullName evidence="1">Haloacid dehalogenase-like hydrolase, putative</fullName>
    </submittedName>
</protein>
<dbReference type="SFLD" id="SFLDG01129">
    <property type="entry name" value="C1.5:_HAD__Beta-PGM__Phosphata"/>
    <property type="match status" value="1"/>
</dbReference>
<dbReference type="KEGG" id="amr:AM1_0427"/>
<evidence type="ECO:0000313" key="2">
    <source>
        <dbReference type="Proteomes" id="UP000000268"/>
    </source>
</evidence>
<accession>B0CAZ4</accession>
<proteinExistence type="predicted"/>
<dbReference type="eggNOG" id="COG0546">
    <property type="taxonomic scope" value="Bacteria"/>
</dbReference>
<keyword evidence="2" id="KW-1185">Reference proteome</keyword>
<dbReference type="PANTHER" id="PTHR43434">
    <property type="entry name" value="PHOSPHOGLYCOLATE PHOSPHATASE"/>
    <property type="match status" value="1"/>
</dbReference>
<dbReference type="GO" id="GO:0006281">
    <property type="term" value="P:DNA repair"/>
    <property type="evidence" value="ECO:0007669"/>
    <property type="project" value="TreeGrafter"/>
</dbReference>
<keyword evidence="1" id="KW-0378">Hydrolase</keyword>
<dbReference type="PANTHER" id="PTHR43434:SF1">
    <property type="entry name" value="PHOSPHOGLYCOLATE PHOSPHATASE"/>
    <property type="match status" value="1"/>
</dbReference>
<organism evidence="1 2">
    <name type="scientific">Acaryochloris marina (strain MBIC 11017)</name>
    <dbReference type="NCBI Taxonomy" id="329726"/>
    <lineage>
        <taxon>Bacteria</taxon>
        <taxon>Bacillati</taxon>
        <taxon>Cyanobacteriota</taxon>
        <taxon>Cyanophyceae</taxon>
        <taxon>Acaryochloridales</taxon>
        <taxon>Acaryochloridaceae</taxon>
        <taxon>Acaryochloris</taxon>
    </lineage>
</organism>
<dbReference type="OrthoDB" id="422676at2"/>
<dbReference type="GO" id="GO:0008967">
    <property type="term" value="F:phosphoglycolate phosphatase activity"/>
    <property type="evidence" value="ECO:0007669"/>
    <property type="project" value="TreeGrafter"/>
</dbReference>
<evidence type="ECO:0000313" key="1">
    <source>
        <dbReference type="EMBL" id="ABW25484.1"/>
    </source>
</evidence>
<dbReference type="InterPro" id="IPR023214">
    <property type="entry name" value="HAD_sf"/>
</dbReference>
<gene>
    <name evidence="1" type="ordered locus">AM1_0427</name>
</gene>
<dbReference type="SFLD" id="SFLDS00003">
    <property type="entry name" value="Haloacid_Dehalogenase"/>
    <property type="match status" value="1"/>
</dbReference>
<dbReference type="RefSeq" id="WP_012161091.1">
    <property type="nucleotide sequence ID" value="NC_009925.1"/>
</dbReference>
<dbReference type="EMBL" id="CP000828">
    <property type="protein sequence ID" value="ABW25484.1"/>
    <property type="molecule type" value="Genomic_DNA"/>
</dbReference>
<dbReference type="Gene3D" id="3.40.50.1000">
    <property type="entry name" value="HAD superfamily/HAD-like"/>
    <property type="match status" value="1"/>
</dbReference>
<dbReference type="Proteomes" id="UP000000268">
    <property type="component" value="Chromosome"/>
</dbReference>
<sequence>MPRLITDFDGPIVDVSERYYQVYQYCLTTISRPGQAINLLPKSKFWSLKRSRIPETQIGIYSGLDESQAKDFAHLRRVTVHTMPYFKHDLIIPCALSALQKLQSRGVELVVMTMRRTRELDFALSNYGLDGFFRPERRYCLTNDYLKTQDIEDKTLLMQKAVQELPPDQTWMLGDTEADIIAAQSQNLPAIAVLSGIRDQAQLSAYHPDYILDDIAAATDLILEQILMSSASA</sequence>
<name>B0CAZ4_ACAM1</name>
<dbReference type="Pfam" id="PF13242">
    <property type="entry name" value="Hydrolase_like"/>
    <property type="match status" value="1"/>
</dbReference>
<reference evidence="1 2" key="1">
    <citation type="journal article" date="2008" name="Proc. Natl. Acad. Sci. U.S.A.">
        <title>Niche adaptation and genome expansion in the chlorophyll d-producing cyanobacterium Acaryochloris marina.</title>
        <authorList>
            <person name="Swingley W.D."/>
            <person name="Chen M."/>
            <person name="Cheung P.C."/>
            <person name="Conrad A.L."/>
            <person name="Dejesa L.C."/>
            <person name="Hao J."/>
            <person name="Honchak B.M."/>
            <person name="Karbach L.E."/>
            <person name="Kurdoglu A."/>
            <person name="Lahiri S."/>
            <person name="Mastrian S.D."/>
            <person name="Miyashita H."/>
            <person name="Page L."/>
            <person name="Ramakrishna P."/>
            <person name="Satoh S."/>
            <person name="Sattley W.M."/>
            <person name="Shimada Y."/>
            <person name="Taylor H.L."/>
            <person name="Tomo T."/>
            <person name="Tsuchiya T."/>
            <person name="Wang Z.T."/>
            <person name="Raymond J."/>
            <person name="Mimuro M."/>
            <person name="Blankenship R.E."/>
            <person name="Touchman J.W."/>
        </authorList>
    </citation>
    <scope>NUCLEOTIDE SEQUENCE [LARGE SCALE GENOMIC DNA]</scope>
    <source>
        <strain evidence="2">MBIC 11017</strain>
    </source>
</reference>
<dbReference type="AlphaFoldDB" id="B0CAZ4"/>
<dbReference type="STRING" id="329726.AM1_0427"/>
<dbReference type="HOGENOM" id="CLU_104121_0_0_3"/>
<dbReference type="InterPro" id="IPR050155">
    <property type="entry name" value="HAD-like_hydrolase_sf"/>
</dbReference>
<dbReference type="SUPFAM" id="SSF56784">
    <property type="entry name" value="HAD-like"/>
    <property type="match status" value="1"/>
</dbReference>